<feature type="domain" description="HD" evidence="1">
    <location>
        <begin position="29"/>
        <end position="102"/>
    </location>
</feature>
<reference evidence="2" key="1">
    <citation type="submission" date="2021-12" db="EMBL/GenBank/DDBJ databases">
        <title>Discovery of the Pendulisporaceae a myxobacterial family with distinct sporulation behavior and unique specialized metabolism.</title>
        <authorList>
            <person name="Garcia R."/>
            <person name="Popoff A."/>
            <person name="Bader C.D."/>
            <person name="Loehr J."/>
            <person name="Walesch S."/>
            <person name="Walt C."/>
            <person name="Boldt J."/>
            <person name="Bunk B."/>
            <person name="Haeckl F.J.F.P.J."/>
            <person name="Gunesch A.P."/>
            <person name="Birkelbach J."/>
            <person name="Nuebel U."/>
            <person name="Pietschmann T."/>
            <person name="Bach T."/>
            <person name="Mueller R."/>
        </authorList>
    </citation>
    <scope>NUCLEOTIDE SEQUENCE</scope>
    <source>
        <strain evidence="2">MSr11367</strain>
    </source>
</reference>
<dbReference type="CDD" id="cd00077">
    <property type="entry name" value="HDc"/>
    <property type="match status" value="1"/>
</dbReference>
<dbReference type="RefSeq" id="WP_394836690.1">
    <property type="nucleotide sequence ID" value="NZ_CP089929.1"/>
</dbReference>
<organism evidence="2 3">
    <name type="scientific">Pendulispora rubella</name>
    <dbReference type="NCBI Taxonomy" id="2741070"/>
    <lineage>
        <taxon>Bacteria</taxon>
        <taxon>Pseudomonadati</taxon>
        <taxon>Myxococcota</taxon>
        <taxon>Myxococcia</taxon>
        <taxon>Myxococcales</taxon>
        <taxon>Sorangiineae</taxon>
        <taxon>Pendulisporaceae</taxon>
        <taxon>Pendulispora</taxon>
    </lineage>
</organism>
<keyword evidence="3" id="KW-1185">Reference proteome</keyword>
<name>A0ABZ2L7W1_9BACT</name>
<accession>A0ABZ2L7W1</accession>
<dbReference type="InterPro" id="IPR003607">
    <property type="entry name" value="HD/PDEase_dom"/>
</dbReference>
<dbReference type="Proteomes" id="UP001374803">
    <property type="component" value="Chromosome"/>
</dbReference>
<evidence type="ECO:0000259" key="1">
    <source>
        <dbReference type="Pfam" id="PF01966"/>
    </source>
</evidence>
<gene>
    <name evidence="2" type="ORF">LVJ94_07255</name>
</gene>
<protein>
    <submittedName>
        <fullName evidence="2">HD domain-containing protein</fullName>
    </submittedName>
</protein>
<evidence type="ECO:0000313" key="3">
    <source>
        <dbReference type="Proteomes" id="UP001374803"/>
    </source>
</evidence>
<proteinExistence type="predicted"/>
<dbReference type="Pfam" id="PF01966">
    <property type="entry name" value="HD"/>
    <property type="match status" value="1"/>
</dbReference>
<sequence>MAHDDLLDLLLALDGVRQPLRYHPEEDALYHSLQVFELARRESDDPVLWAAALFHDVGKAIDGRTHDEVGADLLDGLLAPRAVWLVRHHLDLLREPRRTRRKYRGTRELVELERLRRWDLGGRRIGVRVPSPEEAVDLLATSNDDDHERNRFGR</sequence>
<dbReference type="SUPFAM" id="SSF109604">
    <property type="entry name" value="HD-domain/PDEase-like"/>
    <property type="match status" value="1"/>
</dbReference>
<dbReference type="Gene3D" id="1.10.3210.10">
    <property type="entry name" value="Hypothetical protein af1432"/>
    <property type="match status" value="1"/>
</dbReference>
<dbReference type="EMBL" id="CP089983">
    <property type="protein sequence ID" value="WXB07029.1"/>
    <property type="molecule type" value="Genomic_DNA"/>
</dbReference>
<evidence type="ECO:0000313" key="2">
    <source>
        <dbReference type="EMBL" id="WXB07029.1"/>
    </source>
</evidence>
<dbReference type="InterPro" id="IPR006674">
    <property type="entry name" value="HD_domain"/>
</dbReference>